<sequence length="158" mass="16935">MLCPSTSDKKKFVGDPLPRRAQPFLQPTVAKVEAVAPWEDVSSWSGGSTSSCTSSASLRVVSRTGSTSEHAVNAESIAARMDCIRRNNTNHSRGGACRALRETTSLPASDTSHATSFLWREGSGDHANAARPALQVDCMDNTEMSQLLELTNGEDILL</sequence>
<feature type="region of interest" description="Disordered" evidence="1">
    <location>
        <begin position="1"/>
        <end position="20"/>
    </location>
</feature>
<evidence type="ECO:0000313" key="2">
    <source>
        <dbReference type="EMBL" id="CCD12445.1"/>
    </source>
</evidence>
<comment type="caution">
    <text evidence="2">The sequence shown here is derived from an EMBL/GenBank/DDBJ whole genome shotgun (WGS) entry which is preliminary data.</text>
</comment>
<protein>
    <submittedName>
        <fullName evidence="2">WGS project CAEQ00000000 data, annotated contig 1330</fullName>
    </submittedName>
</protein>
<name>F9W5J3_TRYCI</name>
<gene>
    <name evidence="2" type="ORF">TCIL3000_0_33240</name>
</gene>
<evidence type="ECO:0000313" key="3">
    <source>
        <dbReference type="Proteomes" id="UP000000702"/>
    </source>
</evidence>
<keyword evidence="3" id="KW-1185">Reference proteome</keyword>
<organism evidence="2 3">
    <name type="scientific">Trypanosoma congolense (strain IL3000)</name>
    <dbReference type="NCBI Taxonomy" id="1068625"/>
    <lineage>
        <taxon>Eukaryota</taxon>
        <taxon>Discoba</taxon>
        <taxon>Euglenozoa</taxon>
        <taxon>Kinetoplastea</taxon>
        <taxon>Metakinetoplastina</taxon>
        <taxon>Trypanosomatida</taxon>
        <taxon>Trypanosomatidae</taxon>
        <taxon>Trypanosoma</taxon>
        <taxon>Nannomonas</taxon>
    </lineage>
</organism>
<accession>F9W5J3</accession>
<dbReference type="Proteomes" id="UP000000702">
    <property type="component" value="Unassembled WGS sequence"/>
</dbReference>
<reference evidence="2 3" key="2">
    <citation type="journal article" date="2012" name="Proc. Natl. Acad. Sci. U.S.A.">
        <title>Antigenic diversity is generated by distinct evolutionary mechanisms in African trypanosome species.</title>
        <authorList>
            <person name="Jackson A.P."/>
            <person name="Berry A."/>
            <person name="Aslett M."/>
            <person name="Allison H.C."/>
            <person name="Burton P."/>
            <person name="Vavrova-Anderson J."/>
            <person name="Brown R."/>
            <person name="Browne H."/>
            <person name="Corton N."/>
            <person name="Hauser H."/>
            <person name="Gamble J."/>
            <person name="Gilderthorp R."/>
            <person name="Marcello L."/>
            <person name="McQuillan J."/>
            <person name="Otto T.D."/>
            <person name="Quail M.A."/>
            <person name="Sanders M.J."/>
            <person name="van Tonder A."/>
            <person name="Ginger M.L."/>
            <person name="Field M.C."/>
            <person name="Barry J.D."/>
            <person name="Hertz-Fowler C."/>
            <person name="Berriman M."/>
        </authorList>
    </citation>
    <scope>NUCLEOTIDE SEQUENCE [LARGE SCALE GENOMIC DNA]</scope>
    <source>
        <strain evidence="2 3">IL3000</strain>
    </source>
</reference>
<dbReference type="VEuPathDB" id="TriTrypDB:TcIL3000_0_33240"/>
<proteinExistence type="predicted"/>
<dbReference type="EMBL" id="CAEQ01000719">
    <property type="protein sequence ID" value="CCD12445.1"/>
    <property type="molecule type" value="Genomic_DNA"/>
</dbReference>
<reference evidence="3" key="1">
    <citation type="submission" date="2011-07" db="EMBL/GenBank/DDBJ databases">
        <title>Divergent evolution of antigenic variation in African trypanosomes.</title>
        <authorList>
            <person name="Jackson A.P."/>
            <person name="Berry A."/>
            <person name="Allison H.C."/>
            <person name="Burton P."/>
            <person name="Anderson J."/>
            <person name="Aslett M."/>
            <person name="Brown R."/>
            <person name="Corton N."/>
            <person name="Harris D."/>
            <person name="Hauser H."/>
            <person name="Gamble J."/>
            <person name="Gilderthorp R."/>
            <person name="McQuillan J."/>
            <person name="Quail M.A."/>
            <person name="Sanders M."/>
            <person name="Van Tonder A."/>
            <person name="Ginger M.L."/>
            <person name="Donelson J.E."/>
            <person name="Field M.C."/>
            <person name="Barry J.D."/>
            <person name="Berriman M."/>
            <person name="Hertz-Fowler C."/>
        </authorList>
    </citation>
    <scope>NUCLEOTIDE SEQUENCE [LARGE SCALE GENOMIC DNA]</scope>
    <source>
        <strain evidence="3">IL3000</strain>
    </source>
</reference>
<dbReference type="AlphaFoldDB" id="F9W5J3"/>
<evidence type="ECO:0000256" key="1">
    <source>
        <dbReference type="SAM" id="MobiDB-lite"/>
    </source>
</evidence>